<comment type="similarity">
    <text evidence="3">In the C-terminal section; belongs to the transpeptidase family.</text>
</comment>
<dbReference type="InterPro" id="IPR036950">
    <property type="entry name" value="PBP_transglycosylase"/>
</dbReference>
<proteinExistence type="inferred from homology"/>
<dbReference type="Gene3D" id="3.40.710.10">
    <property type="entry name" value="DD-peptidase/beta-lactamase superfamily"/>
    <property type="match status" value="2"/>
</dbReference>
<dbReference type="GO" id="GO:0008658">
    <property type="term" value="F:penicillin binding"/>
    <property type="evidence" value="ECO:0007669"/>
    <property type="project" value="InterPro"/>
</dbReference>
<feature type="transmembrane region" description="Helical" evidence="28">
    <location>
        <begin position="20"/>
        <end position="42"/>
    </location>
</feature>
<dbReference type="InterPro" id="IPR001460">
    <property type="entry name" value="PCN-bd_Tpept"/>
</dbReference>
<keyword evidence="12" id="KW-0808">Transferase</keyword>
<dbReference type="PANTHER" id="PTHR32282">
    <property type="entry name" value="BINDING PROTEIN TRANSPEPTIDASE, PUTATIVE-RELATED"/>
    <property type="match status" value="1"/>
</dbReference>
<evidence type="ECO:0000256" key="1">
    <source>
        <dbReference type="ARBA" id="ARBA00004249"/>
    </source>
</evidence>
<name>C8X001_DESRD</name>
<evidence type="ECO:0000256" key="4">
    <source>
        <dbReference type="ARBA" id="ARBA00007739"/>
    </source>
</evidence>
<dbReference type="SUPFAM" id="SSF53955">
    <property type="entry name" value="Lysozyme-like"/>
    <property type="match status" value="1"/>
</dbReference>
<evidence type="ECO:0000256" key="19">
    <source>
        <dbReference type="ARBA" id="ARBA00023136"/>
    </source>
</evidence>
<dbReference type="GO" id="GO:0008955">
    <property type="term" value="F:peptidoglycan glycosyltransferase activity"/>
    <property type="evidence" value="ECO:0007669"/>
    <property type="project" value="UniProtKB-EC"/>
</dbReference>
<dbReference type="InterPro" id="IPR012338">
    <property type="entry name" value="Beta-lactam/transpept-like"/>
</dbReference>
<comment type="pathway">
    <text evidence="2">Cell wall biogenesis; peptidoglycan biosynthesis.</text>
</comment>
<dbReference type="InterPro" id="IPR001264">
    <property type="entry name" value="Glyco_trans_51"/>
</dbReference>
<dbReference type="InterPro" id="IPR012340">
    <property type="entry name" value="NA-bd_OB-fold"/>
</dbReference>
<evidence type="ECO:0000256" key="20">
    <source>
        <dbReference type="ARBA" id="ARBA00023251"/>
    </source>
</evidence>
<dbReference type="AlphaFoldDB" id="C8X001"/>
<dbReference type="FunFam" id="1.10.3810.10:FF:000003">
    <property type="entry name" value="Penicillin-binding protein 1a"/>
    <property type="match status" value="1"/>
</dbReference>
<dbReference type="SUPFAM" id="SSF56601">
    <property type="entry name" value="beta-lactamase/transpeptidase-like"/>
    <property type="match status" value="1"/>
</dbReference>
<evidence type="ECO:0000256" key="17">
    <source>
        <dbReference type="ARBA" id="ARBA00022984"/>
    </source>
</evidence>
<evidence type="ECO:0000256" key="2">
    <source>
        <dbReference type="ARBA" id="ARBA00004752"/>
    </source>
</evidence>
<dbReference type="EC" id="3.4.16.4" evidence="5"/>
<evidence type="ECO:0000256" key="14">
    <source>
        <dbReference type="ARBA" id="ARBA00022801"/>
    </source>
</evidence>
<evidence type="ECO:0000256" key="9">
    <source>
        <dbReference type="ARBA" id="ARBA00022645"/>
    </source>
</evidence>
<keyword evidence="15" id="KW-0133">Cell shape</keyword>
<dbReference type="EMBL" id="CP001734">
    <property type="protein sequence ID" value="ACV67626.1"/>
    <property type="molecule type" value="Genomic_DNA"/>
</dbReference>
<keyword evidence="22" id="KW-0961">Cell wall biogenesis/degradation</keyword>
<dbReference type="eggNOG" id="COG5009">
    <property type="taxonomic scope" value="Bacteria"/>
</dbReference>
<evidence type="ECO:0000259" key="29">
    <source>
        <dbReference type="Pfam" id="PF00905"/>
    </source>
</evidence>
<dbReference type="EC" id="2.4.99.28" evidence="24"/>
<dbReference type="Pfam" id="PF00905">
    <property type="entry name" value="Transpeptidase"/>
    <property type="match status" value="1"/>
</dbReference>
<keyword evidence="14" id="KW-0378">Hydrolase</keyword>
<dbReference type="SUPFAM" id="SSF50249">
    <property type="entry name" value="Nucleic acid-binding proteins"/>
    <property type="match status" value="1"/>
</dbReference>
<feature type="region of interest" description="Disordered" evidence="27">
    <location>
        <begin position="751"/>
        <end position="802"/>
    </location>
</feature>
<keyword evidence="19 28" id="KW-0472">Membrane</keyword>
<evidence type="ECO:0000256" key="26">
    <source>
        <dbReference type="ARBA" id="ARBA00060592"/>
    </source>
</evidence>
<dbReference type="UniPathway" id="UPA00219"/>
<dbReference type="GO" id="GO:0006508">
    <property type="term" value="P:proteolysis"/>
    <property type="evidence" value="ECO:0007669"/>
    <property type="project" value="UniProtKB-KW"/>
</dbReference>
<evidence type="ECO:0000256" key="11">
    <source>
        <dbReference type="ARBA" id="ARBA00022676"/>
    </source>
</evidence>
<dbReference type="GO" id="GO:0005886">
    <property type="term" value="C:plasma membrane"/>
    <property type="evidence" value="ECO:0007669"/>
    <property type="project" value="UniProtKB-SubCell"/>
</dbReference>
<dbReference type="GO" id="GO:0009252">
    <property type="term" value="P:peptidoglycan biosynthetic process"/>
    <property type="evidence" value="ECO:0007669"/>
    <property type="project" value="UniProtKB-UniPathway"/>
</dbReference>
<dbReference type="Proteomes" id="UP000001052">
    <property type="component" value="Chromosome"/>
</dbReference>
<gene>
    <name evidence="32" type="ordered locus">Dret_0324</name>
</gene>
<keyword evidence="8" id="KW-0997">Cell inner membrane</keyword>
<keyword evidence="9" id="KW-0121">Carboxypeptidase</keyword>
<comment type="subcellular location">
    <subcellularLocation>
        <location evidence="1">Cell inner membrane</location>
        <topology evidence="1">Single-pass type II membrane protein</topology>
    </subcellularLocation>
</comment>
<evidence type="ECO:0000256" key="12">
    <source>
        <dbReference type="ARBA" id="ARBA00022679"/>
    </source>
</evidence>
<feature type="domain" description="Penicillin-binding protein OB-like" evidence="31">
    <location>
        <begin position="330"/>
        <end position="447"/>
    </location>
</feature>
<keyword evidence="7" id="KW-1003">Cell membrane</keyword>
<keyword evidence="10" id="KW-0645">Protease</keyword>
<dbReference type="InterPro" id="IPR031376">
    <property type="entry name" value="PCB_OB"/>
</dbReference>
<keyword evidence="17" id="KW-0573">Peptidoglycan synthesis</keyword>
<dbReference type="Gene3D" id="1.10.3810.10">
    <property type="entry name" value="Biosynthetic peptidoglycan transglycosylase-like"/>
    <property type="match status" value="1"/>
</dbReference>
<evidence type="ECO:0000256" key="8">
    <source>
        <dbReference type="ARBA" id="ARBA00022519"/>
    </source>
</evidence>
<feature type="domain" description="Penicillin-binding protein transpeptidase" evidence="29">
    <location>
        <begin position="449"/>
        <end position="704"/>
    </location>
</feature>
<dbReference type="GO" id="GO:0071555">
    <property type="term" value="P:cell wall organization"/>
    <property type="evidence" value="ECO:0007669"/>
    <property type="project" value="UniProtKB-KW"/>
</dbReference>
<dbReference type="GO" id="GO:0009002">
    <property type="term" value="F:serine-type D-Ala-D-Ala carboxypeptidase activity"/>
    <property type="evidence" value="ECO:0007669"/>
    <property type="project" value="UniProtKB-EC"/>
</dbReference>
<dbReference type="PANTHER" id="PTHR32282:SF27">
    <property type="entry name" value="PENICILLIN-BINDING PROTEIN 1A"/>
    <property type="match status" value="1"/>
</dbReference>
<evidence type="ECO:0000256" key="13">
    <source>
        <dbReference type="ARBA" id="ARBA00022692"/>
    </source>
</evidence>
<comment type="pathway">
    <text evidence="26">Glycan biosynthesis.</text>
</comment>
<keyword evidence="33" id="KW-1185">Reference proteome</keyword>
<reference evidence="33" key="1">
    <citation type="submission" date="2009-09" db="EMBL/GenBank/DDBJ databases">
        <title>The complete chromosome of Desulfohalobium retbaense DSM 5692.</title>
        <authorList>
            <consortium name="US DOE Joint Genome Institute (JGI-PGF)"/>
            <person name="Lucas S."/>
            <person name="Copeland A."/>
            <person name="Lapidus A."/>
            <person name="Glavina del Rio T."/>
            <person name="Dalin E."/>
            <person name="Tice H."/>
            <person name="Bruce D."/>
            <person name="Goodwin L."/>
            <person name="Pitluck S."/>
            <person name="Kyrpides N."/>
            <person name="Mavromatis K."/>
            <person name="Ivanova N."/>
            <person name="Mikhailova N."/>
            <person name="Munk A.C."/>
            <person name="Brettin T."/>
            <person name="Detter J.C."/>
            <person name="Han C."/>
            <person name="Tapia R."/>
            <person name="Larimer F."/>
            <person name="Land M."/>
            <person name="Hauser L."/>
            <person name="Markowitz V."/>
            <person name="Cheng J.-F."/>
            <person name="Hugenholtz P."/>
            <person name="Woyke T."/>
            <person name="Wu D."/>
            <person name="Spring S."/>
            <person name="Klenk H.-P."/>
            <person name="Eisen J.A."/>
        </authorList>
    </citation>
    <scope>NUCLEOTIDE SEQUENCE [LARGE SCALE GENOMIC DNA]</scope>
    <source>
        <strain evidence="33">DSM 5692</strain>
    </source>
</reference>
<comment type="catalytic activity">
    <reaction evidence="23">
        <text>Preferential cleavage: (Ac)2-L-Lys-D-Ala-|-D-Ala. Also transpeptidation of peptidyl-alanyl moieties that are N-acyl substituents of D-alanine.</text>
        <dbReference type="EC" id="3.4.16.4"/>
    </reaction>
</comment>
<evidence type="ECO:0000256" key="16">
    <source>
        <dbReference type="ARBA" id="ARBA00022968"/>
    </source>
</evidence>
<comment type="catalytic activity">
    <reaction evidence="25">
        <text>[GlcNAc-(1-&gt;4)-Mur2Ac(oyl-L-Ala-gamma-D-Glu-L-Lys-D-Ala-D-Ala)](n)-di-trans,octa-cis-undecaprenyl diphosphate + beta-D-GlcNAc-(1-&gt;4)-Mur2Ac(oyl-L-Ala-gamma-D-Glu-L-Lys-D-Ala-D-Ala)-di-trans,octa-cis-undecaprenyl diphosphate = [GlcNAc-(1-&gt;4)-Mur2Ac(oyl-L-Ala-gamma-D-Glu-L-Lys-D-Ala-D-Ala)](n+1)-di-trans,octa-cis-undecaprenyl diphosphate + di-trans,octa-cis-undecaprenyl diphosphate + H(+)</text>
        <dbReference type="Rhea" id="RHEA:23708"/>
        <dbReference type="Rhea" id="RHEA-COMP:9602"/>
        <dbReference type="Rhea" id="RHEA-COMP:9603"/>
        <dbReference type="ChEBI" id="CHEBI:15378"/>
        <dbReference type="ChEBI" id="CHEBI:58405"/>
        <dbReference type="ChEBI" id="CHEBI:60033"/>
        <dbReference type="ChEBI" id="CHEBI:78435"/>
        <dbReference type="EC" id="2.4.99.28"/>
    </reaction>
</comment>
<dbReference type="NCBIfam" id="TIGR02074">
    <property type="entry name" value="PBP_1a_fam"/>
    <property type="match status" value="1"/>
</dbReference>
<sequence length="802" mass="88632">MHRELEVEDRRRMNRFLKIALIGVIICLFLGAGGAAGVYYWAAKDLPGFKKITDYNPPLVTTVYSANKEVLGYFSKERRFLVPLSRMAPVIKKAFLAAEDAEFYSHEGVDLWGIMRAAWKNFQAGEIVQGGSTITQQVIKSMLLSSERSYQRKLKEAILAYRLEKNLDKDEILTIYLNEIYLGAGAYGVEAAARMYFGKHAEALTLPEAALLAGLPKAPSAYNPLRHPEAARERQVYVLSRMLEQGWISQDEYEEAKAAELEYSSMADPSWKVGSYYLEEVRRWLIDRFGEETVYTGGLNVYTAVDLKHQRAAEQAVREGLRASSKRRGWKGPVRSVNATAVDDFLEQQELPEQEALRDGTWVQAVVTSVDKQAAAVRFGNHTGRVAVETMGWARTPNPEKAPEEVPQVKDARKVLETGDVVWTSVVEIPEGTQQPWSLALEQQPEVQGALVSLEPGTGFVKALVGGYSFDESQFNRATQAQRQPGSAFKPIVYSAALDSGLTPATVLLDAPIVYNDQSTNSTWKPENFEGVFYGPTLLRTALVKSRNLVTIRVAQKIGIDTIIQRAKTLGLKAEFPRDLSVSLGSAAVSPLNLCQAYTAFARKDGAYVEPRFVLRVEDAWGEELFVSEPVQNEAISPQTSYIIKHLLQQVVQSGTAWRVRALGRPVAGKTGTTNDQRDAWFMGFSPELLTGVYVGFDHLDPMGKYETGSRAASPIWLSYRQAVKGDVPVQDFPRPAGIVMARIDADTGKLAGPDTEQSYFLPFKSGTQPMEVSPPLKQDSPESGGSSGGETGGDDLLKEVF</sequence>
<evidence type="ECO:0000259" key="30">
    <source>
        <dbReference type="Pfam" id="PF00912"/>
    </source>
</evidence>
<keyword evidence="11" id="KW-0328">Glycosyltransferase</keyword>
<dbReference type="CAZy" id="GT51">
    <property type="family name" value="Glycosyltransferase Family 51"/>
</dbReference>
<evidence type="ECO:0000256" key="5">
    <source>
        <dbReference type="ARBA" id="ARBA00012448"/>
    </source>
</evidence>
<evidence type="ECO:0000259" key="31">
    <source>
        <dbReference type="Pfam" id="PF17092"/>
    </source>
</evidence>
<evidence type="ECO:0000313" key="33">
    <source>
        <dbReference type="Proteomes" id="UP000001052"/>
    </source>
</evidence>
<evidence type="ECO:0000256" key="7">
    <source>
        <dbReference type="ARBA" id="ARBA00022475"/>
    </source>
</evidence>
<evidence type="ECO:0000256" key="28">
    <source>
        <dbReference type="SAM" id="Phobius"/>
    </source>
</evidence>
<keyword evidence="13 28" id="KW-0812">Transmembrane</keyword>
<evidence type="ECO:0000256" key="10">
    <source>
        <dbReference type="ARBA" id="ARBA00022670"/>
    </source>
</evidence>
<reference evidence="32 33" key="2">
    <citation type="journal article" date="2010" name="Stand. Genomic Sci.">
        <title>Complete genome sequence of Desulfohalobium retbaense type strain (HR(100)).</title>
        <authorList>
            <person name="Spring S."/>
            <person name="Nolan M."/>
            <person name="Lapidus A."/>
            <person name="Glavina Del Rio T."/>
            <person name="Copeland A."/>
            <person name="Tice H."/>
            <person name="Cheng J.F."/>
            <person name="Lucas S."/>
            <person name="Land M."/>
            <person name="Chen F."/>
            <person name="Bruce D."/>
            <person name="Goodwin L."/>
            <person name="Pitluck S."/>
            <person name="Ivanova N."/>
            <person name="Mavromatis K."/>
            <person name="Mikhailova N."/>
            <person name="Pati A."/>
            <person name="Chen A."/>
            <person name="Palaniappan K."/>
            <person name="Hauser L."/>
            <person name="Chang Y.J."/>
            <person name="Jeffries C.D."/>
            <person name="Munk C."/>
            <person name="Kiss H."/>
            <person name="Chain P."/>
            <person name="Han C."/>
            <person name="Brettin T."/>
            <person name="Detter J.C."/>
            <person name="Schuler E."/>
            <person name="Goker M."/>
            <person name="Rohde M."/>
            <person name="Bristow J."/>
            <person name="Eisen J.A."/>
            <person name="Markowitz V."/>
            <person name="Hugenholtz P."/>
            <person name="Kyrpides N.C."/>
            <person name="Klenk H.P."/>
        </authorList>
    </citation>
    <scope>NUCLEOTIDE SEQUENCE [LARGE SCALE GENOMIC DNA]</scope>
    <source>
        <strain evidence="32 33">DSM 5692</strain>
    </source>
</reference>
<accession>C8X001</accession>
<evidence type="ECO:0000256" key="15">
    <source>
        <dbReference type="ARBA" id="ARBA00022960"/>
    </source>
</evidence>
<dbReference type="InterPro" id="IPR050396">
    <property type="entry name" value="Glycosyltr_51/Transpeptidase"/>
</dbReference>
<keyword evidence="21" id="KW-0511">Multifunctional enzyme</keyword>
<keyword evidence="16" id="KW-0735">Signal-anchor</keyword>
<dbReference type="GO" id="GO:0008360">
    <property type="term" value="P:regulation of cell shape"/>
    <property type="evidence" value="ECO:0007669"/>
    <property type="project" value="UniProtKB-KW"/>
</dbReference>
<dbReference type="InterPro" id="IPR023346">
    <property type="entry name" value="Lysozyme-like_dom_sf"/>
</dbReference>
<keyword evidence="18 28" id="KW-1133">Transmembrane helix</keyword>
<feature type="domain" description="Glycosyl transferase family 51" evidence="30">
    <location>
        <begin position="69"/>
        <end position="242"/>
    </location>
</feature>
<keyword evidence="20" id="KW-0046">Antibiotic resistance</keyword>
<dbReference type="STRING" id="485915.Dret_0324"/>
<evidence type="ECO:0000256" key="23">
    <source>
        <dbReference type="ARBA" id="ARBA00034000"/>
    </source>
</evidence>
<evidence type="ECO:0000256" key="18">
    <source>
        <dbReference type="ARBA" id="ARBA00022989"/>
    </source>
</evidence>
<organism evidence="32 33">
    <name type="scientific">Desulfohalobium retbaense (strain ATCC 49708 / DSM 5692 / JCM 16813 / HR100)</name>
    <dbReference type="NCBI Taxonomy" id="485915"/>
    <lineage>
        <taxon>Bacteria</taxon>
        <taxon>Pseudomonadati</taxon>
        <taxon>Thermodesulfobacteriota</taxon>
        <taxon>Desulfovibrionia</taxon>
        <taxon>Desulfovibrionales</taxon>
        <taxon>Desulfohalobiaceae</taxon>
        <taxon>Desulfohalobium</taxon>
    </lineage>
</organism>
<dbReference type="Pfam" id="PF00912">
    <property type="entry name" value="Transgly"/>
    <property type="match status" value="1"/>
</dbReference>
<dbReference type="GO" id="GO:0046677">
    <property type="term" value="P:response to antibiotic"/>
    <property type="evidence" value="ECO:0007669"/>
    <property type="project" value="UniProtKB-KW"/>
</dbReference>
<dbReference type="HOGENOM" id="CLU_006354_2_4_7"/>
<evidence type="ECO:0000256" key="22">
    <source>
        <dbReference type="ARBA" id="ARBA00023316"/>
    </source>
</evidence>
<dbReference type="KEGG" id="drt:Dret_0324"/>
<evidence type="ECO:0000256" key="6">
    <source>
        <dbReference type="ARBA" id="ARBA00018638"/>
    </source>
</evidence>
<evidence type="ECO:0000256" key="24">
    <source>
        <dbReference type="ARBA" id="ARBA00044770"/>
    </source>
</evidence>
<dbReference type="Pfam" id="PF17092">
    <property type="entry name" value="PCB_OB"/>
    <property type="match status" value="1"/>
</dbReference>
<evidence type="ECO:0000256" key="21">
    <source>
        <dbReference type="ARBA" id="ARBA00023268"/>
    </source>
</evidence>
<evidence type="ECO:0000256" key="27">
    <source>
        <dbReference type="SAM" id="MobiDB-lite"/>
    </source>
</evidence>
<protein>
    <recommendedName>
        <fullName evidence="6">Penicillin-binding protein 1A</fullName>
        <ecNumber evidence="24">2.4.99.28</ecNumber>
        <ecNumber evidence="5">3.4.16.4</ecNumber>
    </recommendedName>
</protein>
<evidence type="ECO:0000313" key="32">
    <source>
        <dbReference type="EMBL" id="ACV67626.1"/>
    </source>
</evidence>
<evidence type="ECO:0000256" key="3">
    <source>
        <dbReference type="ARBA" id="ARBA00007090"/>
    </source>
</evidence>
<comment type="similarity">
    <text evidence="4">In the N-terminal section; belongs to the glycosyltransferase 51 family.</text>
</comment>
<evidence type="ECO:0000256" key="25">
    <source>
        <dbReference type="ARBA" id="ARBA00049902"/>
    </source>
</evidence>
<dbReference type="GO" id="GO:0030288">
    <property type="term" value="C:outer membrane-bounded periplasmic space"/>
    <property type="evidence" value="ECO:0007669"/>
    <property type="project" value="TreeGrafter"/>
</dbReference>